<dbReference type="AlphaFoldDB" id="A0AAU9XWZ6"/>
<dbReference type="SUPFAM" id="SSF143081">
    <property type="entry name" value="BB1717-like"/>
    <property type="match status" value="1"/>
</dbReference>
<feature type="region of interest" description="Disordered" evidence="12">
    <location>
        <begin position="329"/>
        <end position="352"/>
    </location>
</feature>
<comment type="similarity">
    <text evidence="1">Belongs to the SOS response-associated peptidase family.</text>
</comment>
<dbReference type="EMBL" id="CALNXJ010000075">
    <property type="protein sequence ID" value="CAH3160359.1"/>
    <property type="molecule type" value="Genomic_DNA"/>
</dbReference>
<evidence type="ECO:0000256" key="7">
    <source>
        <dbReference type="ARBA" id="ARBA00023125"/>
    </source>
</evidence>
<dbReference type="GO" id="GO:0008233">
    <property type="term" value="F:peptidase activity"/>
    <property type="evidence" value="ECO:0007669"/>
    <property type="project" value="UniProtKB-KW"/>
</dbReference>
<evidence type="ECO:0000256" key="4">
    <source>
        <dbReference type="ARBA" id="ARBA00022763"/>
    </source>
</evidence>
<evidence type="ECO:0000313" key="13">
    <source>
        <dbReference type="EMBL" id="CAH3160359.1"/>
    </source>
</evidence>
<organism evidence="13 14">
    <name type="scientific">Pocillopora meandrina</name>
    <dbReference type="NCBI Taxonomy" id="46732"/>
    <lineage>
        <taxon>Eukaryota</taxon>
        <taxon>Metazoa</taxon>
        <taxon>Cnidaria</taxon>
        <taxon>Anthozoa</taxon>
        <taxon>Hexacorallia</taxon>
        <taxon>Scleractinia</taxon>
        <taxon>Astrocoeniina</taxon>
        <taxon>Pocilloporidae</taxon>
        <taxon>Pocillopora</taxon>
    </lineage>
</organism>
<keyword evidence="5" id="KW-0378">Hydrolase</keyword>
<evidence type="ECO:0000256" key="10">
    <source>
        <dbReference type="ARBA" id="ARBA00030898"/>
    </source>
</evidence>
<keyword evidence="7" id="KW-0238">DNA-binding</keyword>
<evidence type="ECO:0000256" key="11">
    <source>
        <dbReference type="ARBA" id="ARBA00031130"/>
    </source>
</evidence>
<proteinExistence type="inferred from homology"/>
<dbReference type="PANTHER" id="PTHR13604:SF0">
    <property type="entry name" value="ABASIC SITE PROCESSING PROTEIN HMCES"/>
    <property type="match status" value="1"/>
</dbReference>
<comment type="caution">
    <text evidence="13">The sequence shown here is derived from an EMBL/GenBank/DDBJ whole genome shotgun (WGS) entry which is preliminary data.</text>
</comment>
<dbReference type="PANTHER" id="PTHR13604">
    <property type="entry name" value="DC12-RELATED"/>
    <property type="match status" value="1"/>
</dbReference>
<dbReference type="GO" id="GO:0006508">
    <property type="term" value="P:proteolysis"/>
    <property type="evidence" value="ECO:0007669"/>
    <property type="project" value="UniProtKB-KW"/>
</dbReference>
<dbReference type="Gene3D" id="3.90.1680.10">
    <property type="entry name" value="SOS response associated peptidase-like"/>
    <property type="match status" value="1"/>
</dbReference>
<keyword evidence="6" id="KW-0190">Covalent protein-DNA linkage</keyword>
<dbReference type="GO" id="GO:0016829">
    <property type="term" value="F:lyase activity"/>
    <property type="evidence" value="ECO:0007669"/>
    <property type="project" value="UniProtKB-KW"/>
</dbReference>
<name>A0AAU9XWZ6_9CNID</name>
<dbReference type="GO" id="GO:0003697">
    <property type="term" value="F:single-stranded DNA binding"/>
    <property type="evidence" value="ECO:0007669"/>
    <property type="project" value="InterPro"/>
</dbReference>
<evidence type="ECO:0000256" key="12">
    <source>
        <dbReference type="SAM" id="MobiDB-lite"/>
    </source>
</evidence>
<protein>
    <recommendedName>
        <fullName evidence="2">Abasic site processing protein HMCES</fullName>
    </recommendedName>
    <alternativeName>
        <fullName evidence="9">Embryonic stem cell-specific 5-hydroxymethylcytosine-binding protein</fullName>
    </alternativeName>
    <alternativeName>
        <fullName evidence="10">Peptidase HMCES</fullName>
    </alternativeName>
    <alternativeName>
        <fullName evidence="11">SRAP domain-containing protein 1</fullName>
    </alternativeName>
</protein>
<evidence type="ECO:0000256" key="8">
    <source>
        <dbReference type="ARBA" id="ARBA00023239"/>
    </source>
</evidence>
<reference evidence="13 14" key="1">
    <citation type="submission" date="2022-05" db="EMBL/GenBank/DDBJ databases">
        <authorList>
            <consortium name="Genoscope - CEA"/>
            <person name="William W."/>
        </authorList>
    </citation>
    <scope>NUCLEOTIDE SEQUENCE [LARGE SCALE GENOMIC DNA]</scope>
</reference>
<evidence type="ECO:0000256" key="2">
    <source>
        <dbReference type="ARBA" id="ARBA00015888"/>
    </source>
</evidence>
<dbReference type="Pfam" id="PF02586">
    <property type="entry name" value="SRAP"/>
    <property type="match status" value="1"/>
</dbReference>
<accession>A0AAU9XWZ6</accession>
<evidence type="ECO:0000256" key="5">
    <source>
        <dbReference type="ARBA" id="ARBA00022801"/>
    </source>
</evidence>
<evidence type="ECO:0000256" key="1">
    <source>
        <dbReference type="ARBA" id="ARBA00008136"/>
    </source>
</evidence>
<evidence type="ECO:0000256" key="3">
    <source>
        <dbReference type="ARBA" id="ARBA00022670"/>
    </source>
</evidence>
<sequence>MCGRTACTLAPDEFPKVCTFKGKNGQIQEPAWRDGSFNRGKYYPSHNISPQSFTPVLLSSQHFNSLASEEPCERVLQPMRWGLIPSWHRGDPKEFTYNMSNARSDTLLDKRSFKSPLEKGNRCVVLAEGFFEWETLKGGKKQPYYIYLKKDTKIEVQNKTMTEIEGENNNEKETDVKDFHIKKEPEESITVKAEEDAQFGEKRLLTMAGLFDCWKPPNGSGNEDEELFSYTIITVDSSPSLRWLHHRMPAILEGEEEIGRWLDFGEVPWQKALNLVKPKDCLEWHPVSTVVNNSRNKSPDCIKPIDLTQKQEKPIKGTLFSYFKKSPLKQEKALDEGETSQEPSPKKAKFWQ</sequence>
<keyword evidence="4" id="KW-0227">DNA damage</keyword>
<dbReference type="Proteomes" id="UP001159428">
    <property type="component" value="Unassembled WGS sequence"/>
</dbReference>
<dbReference type="InterPro" id="IPR003738">
    <property type="entry name" value="SRAP"/>
</dbReference>
<gene>
    <name evidence="13" type="ORF">PMEA_00032355</name>
</gene>
<keyword evidence="14" id="KW-1185">Reference proteome</keyword>
<evidence type="ECO:0000313" key="14">
    <source>
        <dbReference type="Proteomes" id="UP001159428"/>
    </source>
</evidence>
<dbReference type="GO" id="GO:0106300">
    <property type="term" value="P:protein-DNA covalent cross-linking repair"/>
    <property type="evidence" value="ECO:0007669"/>
    <property type="project" value="InterPro"/>
</dbReference>
<evidence type="ECO:0000256" key="6">
    <source>
        <dbReference type="ARBA" id="ARBA00023124"/>
    </source>
</evidence>
<dbReference type="InterPro" id="IPR036590">
    <property type="entry name" value="SRAP-like"/>
</dbReference>
<keyword evidence="8" id="KW-0456">Lyase</keyword>
<evidence type="ECO:0000256" key="9">
    <source>
        <dbReference type="ARBA" id="ARBA00030390"/>
    </source>
</evidence>
<keyword evidence="3" id="KW-0645">Protease</keyword>